<evidence type="ECO:0000256" key="3">
    <source>
        <dbReference type="ARBA" id="ARBA00023014"/>
    </source>
</evidence>
<feature type="region of interest" description="Disordered" evidence="4">
    <location>
        <begin position="134"/>
        <end position="162"/>
    </location>
</feature>
<dbReference type="PANTHER" id="PTHR32479:SF19">
    <property type="entry name" value="ANAEROBIC GLYCEROL-3-PHOSPHATE DEHYDROGENASE SUBUNIT C"/>
    <property type="match status" value="1"/>
</dbReference>
<accession>A0AAT9HYF5</accession>
<name>A0AAT9HYF5_9ACTN</name>
<gene>
    <name evidence="6" type="ORF">SHKM778_88790</name>
</gene>
<dbReference type="PANTHER" id="PTHR32479">
    <property type="entry name" value="GLYCOLATE OXIDASE IRON-SULFUR SUBUNIT"/>
    <property type="match status" value="1"/>
</dbReference>
<keyword evidence="3" id="KW-0411">Iron-sulfur</keyword>
<reference evidence="6" key="2">
    <citation type="submission" date="2024-07" db="EMBL/GenBank/DDBJ databases">
        <title>Streptomyces haneummycinica sp. nov., a new antibiotic-producing actinobacterium isolated from marine sediment.</title>
        <authorList>
            <person name="Uemura M."/>
            <person name="Hamada M."/>
            <person name="Hirano S."/>
            <person name="Kobayashi K."/>
            <person name="Ohshiro T."/>
            <person name="Kobayashi T."/>
            <person name="Terahara T."/>
        </authorList>
    </citation>
    <scope>NUCLEOTIDE SEQUENCE</scope>
    <source>
        <strain evidence="6">KM77-8</strain>
    </source>
</reference>
<evidence type="ECO:0000259" key="5">
    <source>
        <dbReference type="Pfam" id="PF13183"/>
    </source>
</evidence>
<feature type="domain" description="4Fe-4S ferredoxin-type" evidence="5">
    <location>
        <begin position="1"/>
        <end position="61"/>
    </location>
</feature>
<keyword evidence="1" id="KW-0479">Metal-binding</keyword>
<dbReference type="InterPro" id="IPR017896">
    <property type="entry name" value="4Fe4S_Fe-S-bd"/>
</dbReference>
<evidence type="ECO:0000313" key="6">
    <source>
        <dbReference type="EMBL" id="BFO22491.1"/>
    </source>
</evidence>
<reference evidence="6" key="1">
    <citation type="submission" date="2024-06" db="EMBL/GenBank/DDBJ databases">
        <authorList>
            <consortium name="consrtm"/>
            <person name="Uemura M."/>
            <person name="Terahara T."/>
        </authorList>
    </citation>
    <scope>NUCLEOTIDE SEQUENCE</scope>
    <source>
        <strain evidence="6">KM77-8</strain>
    </source>
</reference>
<evidence type="ECO:0000256" key="1">
    <source>
        <dbReference type="ARBA" id="ARBA00022723"/>
    </source>
</evidence>
<evidence type="ECO:0000256" key="2">
    <source>
        <dbReference type="ARBA" id="ARBA00023004"/>
    </source>
</evidence>
<dbReference type="Pfam" id="PF13183">
    <property type="entry name" value="Fer4_8"/>
    <property type="match status" value="1"/>
</dbReference>
<dbReference type="SUPFAM" id="SSF46548">
    <property type="entry name" value="alpha-helical ferredoxin"/>
    <property type="match status" value="1"/>
</dbReference>
<dbReference type="GO" id="GO:0046872">
    <property type="term" value="F:metal ion binding"/>
    <property type="evidence" value="ECO:0007669"/>
    <property type="project" value="UniProtKB-KW"/>
</dbReference>
<dbReference type="GO" id="GO:0051536">
    <property type="term" value="F:iron-sulfur cluster binding"/>
    <property type="evidence" value="ECO:0007669"/>
    <property type="project" value="UniProtKB-KW"/>
</dbReference>
<dbReference type="AlphaFoldDB" id="A0AAT9HYF5"/>
<proteinExistence type="predicted"/>
<organism evidence="6">
    <name type="scientific">Streptomyces haneummycinicus</name>
    <dbReference type="NCBI Taxonomy" id="3074435"/>
    <lineage>
        <taxon>Bacteria</taxon>
        <taxon>Bacillati</taxon>
        <taxon>Actinomycetota</taxon>
        <taxon>Actinomycetes</taxon>
        <taxon>Kitasatosporales</taxon>
        <taxon>Streptomycetaceae</taxon>
        <taxon>Streptomyces</taxon>
    </lineage>
</organism>
<dbReference type="InterPro" id="IPR017900">
    <property type="entry name" value="4Fe4S_Fe_S_CS"/>
</dbReference>
<dbReference type="PROSITE" id="PS00198">
    <property type="entry name" value="4FE4S_FER_1"/>
    <property type="match status" value="1"/>
</dbReference>
<protein>
    <recommendedName>
        <fullName evidence="5">4Fe-4S ferredoxin-type domain-containing protein</fullName>
    </recommendedName>
</protein>
<dbReference type="EMBL" id="AP035768">
    <property type="protein sequence ID" value="BFO22491.1"/>
    <property type="molecule type" value="Genomic_DNA"/>
</dbReference>
<sequence length="193" mass="21455">MCPSYRATGEEEHSTRGRARLLHEMLAGELITDGWRSTEVRDALDLCLSCKGCRSDCPVGVDMATYKAEFLHHHYEGRRRPAAHYAMGWLPVWLGWVARTRTAGAVNALASVGPFARAAKRLGGIAREREIPGWRGRRSRGGGGGGAGPRVREGWSSSGRTPLRSTCRRRWAVRPCVCWRRRVCGWPCRPPCG</sequence>
<evidence type="ECO:0000256" key="4">
    <source>
        <dbReference type="SAM" id="MobiDB-lite"/>
    </source>
</evidence>
<keyword evidence="2" id="KW-0408">Iron</keyword>